<organism evidence="2">
    <name type="scientific">Klebsiella pneumoniae</name>
    <dbReference type="NCBI Taxonomy" id="573"/>
    <lineage>
        <taxon>Bacteria</taxon>
        <taxon>Pseudomonadati</taxon>
        <taxon>Pseudomonadota</taxon>
        <taxon>Gammaproteobacteria</taxon>
        <taxon>Enterobacterales</taxon>
        <taxon>Enterobacteriaceae</taxon>
        <taxon>Klebsiella/Raoultella group</taxon>
        <taxon>Klebsiella</taxon>
        <taxon>Klebsiella pneumoniae complex</taxon>
    </lineage>
</organism>
<dbReference type="AlphaFoldDB" id="Q1G0U3"/>
<name>Q1G0U3_KLEPN</name>
<reference evidence="2" key="1">
    <citation type="journal article" date="2006" name="Infect. Immun.">
        <title>Signature-tagged mutagenesis of Klebsiella pneumoniae to identify genes that influence biofilm formation on extracellular matrix material.</title>
        <authorList>
            <person name="Boddicker J.D."/>
            <person name="Anderson R.A."/>
            <person name="Jagnow J."/>
            <person name="Clegg S."/>
        </authorList>
    </citation>
    <scope>NUCLEOTIDE SEQUENCE</scope>
</reference>
<evidence type="ECO:0000256" key="1">
    <source>
        <dbReference type="SAM" id="Phobius"/>
    </source>
</evidence>
<dbReference type="EMBL" id="DQ526027">
    <property type="protein sequence ID" value="ABF59693.1"/>
    <property type="molecule type" value="Genomic_DNA"/>
</dbReference>
<sequence length="79" mass="9313">MNPGSANITWIRNLVTHLCCCCCAIAMVFWAAWPRYHPRYRSADLVCHGCPAACCVCCRRRLTQHHRLCVLYDLWRCWR</sequence>
<feature type="transmembrane region" description="Helical" evidence="1">
    <location>
        <begin position="14"/>
        <end position="33"/>
    </location>
</feature>
<keyword evidence="1" id="KW-0472">Membrane</keyword>
<keyword evidence="1" id="KW-0812">Transmembrane</keyword>
<accession>Q1G0U3</accession>
<keyword evidence="1" id="KW-1133">Transmembrane helix</keyword>
<protein>
    <submittedName>
        <fullName evidence="2">Uncharacterized protein</fullName>
    </submittedName>
</protein>
<evidence type="ECO:0000313" key="2">
    <source>
        <dbReference type="EMBL" id="ABF59693.1"/>
    </source>
</evidence>
<proteinExistence type="predicted"/>
<feature type="non-terminal residue" evidence="2">
    <location>
        <position position="79"/>
    </location>
</feature>